<dbReference type="InterPro" id="IPR005158">
    <property type="entry name" value="BTAD"/>
</dbReference>
<dbReference type="Pfam" id="PF13191">
    <property type="entry name" value="AAA_16"/>
    <property type="match status" value="1"/>
</dbReference>
<dbReference type="EMBL" id="QJSX01000007">
    <property type="protein sequence ID" value="PYE53872.1"/>
    <property type="molecule type" value="Genomic_DNA"/>
</dbReference>
<gene>
    <name evidence="2" type="ORF">DES52_107130</name>
</gene>
<dbReference type="InterPro" id="IPR011990">
    <property type="entry name" value="TPR-like_helical_dom_sf"/>
</dbReference>
<dbReference type="Pfam" id="PF03704">
    <property type="entry name" value="BTAD"/>
    <property type="match status" value="1"/>
</dbReference>
<evidence type="ECO:0000259" key="1">
    <source>
        <dbReference type="SMART" id="SM01043"/>
    </source>
</evidence>
<dbReference type="Proteomes" id="UP000248326">
    <property type="component" value="Unassembled WGS sequence"/>
</dbReference>
<dbReference type="InterPro" id="IPR051677">
    <property type="entry name" value="AfsR-DnrI-RedD_regulator"/>
</dbReference>
<dbReference type="PANTHER" id="PTHR35807">
    <property type="entry name" value="TRANSCRIPTIONAL REGULATOR REDD-RELATED"/>
    <property type="match status" value="1"/>
</dbReference>
<dbReference type="InterPro" id="IPR041664">
    <property type="entry name" value="AAA_16"/>
</dbReference>
<dbReference type="SUPFAM" id="SSF48452">
    <property type="entry name" value="TPR-like"/>
    <property type="match status" value="1"/>
</dbReference>
<dbReference type="Gene3D" id="1.25.40.10">
    <property type="entry name" value="Tetratricopeptide repeat domain"/>
    <property type="match status" value="1"/>
</dbReference>
<evidence type="ECO:0000313" key="2">
    <source>
        <dbReference type="EMBL" id="PYE53872.1"/>
    </source>
</evidence>
<organism evidence="2 3">
    <name type="scientific">Deinococcus yavapaiensis KR-236</name>
    <dbReference type="NCBI Taxonomy" id="694435"/>
    <lineage>
        <taxon>Bacteria</taxon>
        <taxon>Thermotogati</taxon>
        <taxon>Deinococcota</taxon>
        <taxon>Deinococci</taxon>
        <taxon>Deinococcales</taxon>
        <taxon>Deinococcaceae</taxon>
        <taxon>Deinococcus</taxon>
    </lineage>
</organism>
<accession>A0A318S9W6</accession>
<dbReference type="SUPFAM" id="SSF52540">
    <property type="entry name" value="P-loop containing nucleoside triphosphate hydrolases"/>
    <property type="match status" value="1"/>
</dbReference>
<dbReference type="AlphaFoldDB" id="A0A318S9W6"/>
<evidence type="ECO:0000313" key="3">
    <source>
        <dbReference type="Proteomes" id="UP000248326"/>
    </source>
</evidence>
<proteinExistence type="predicted"/>
<reference evidence="2 3" key="1">
    <citation type="submission" date="2018-06" db="EMBL/GenBank/DDBJ databases">
        <title>Genomic Encyclopedia of Type Strains, Phase IV (KMG-IV): sequencing the most valuable type-strain genomes for metagenomic binning, comparative biology and taxonomic classification.</title>
        <authorList>
            <person name="Goeker M."/>
        </authorList>
    </citation>
    <scope>NUCLEOTIDE SEQUENCE [LARGE SCALE GENOMIC DNA]</scope>
    <source>
        <strain evidence="2 3">DSM 18048</strain>
    </source>
</reference>
<protein>
    <submittedName>
        <fullName evidence="2">Transcriptional activator</fullName>
    </submittedName>
</protein>
<keyword evidence="3" id="KW-1185">Reference proteome</keyword>
<comment type="caution">
    <text evidence="2">The sequence shown here is derived from an EMBL/GenBank/DDBJ whole genome shotgun (WGS) entry which is preliminary data.</text>
</comment>
<dbReference type="OrthoDB" id="190810at2"/>
<feature type="domain" description="Bacterial transcriptional activator" evidence="1">
    <location>
        <begin position="97"/>
        <end position="233"/>
    </location>
</feature>
<sequence>MVSSIWRFSALGVAALHPPVGSLVLLERKTAGLLTILALNGPMIRSRAAGILWPDSRDMTARNNLTQLLRKLRLTTGEELVTSSSTSVLSLAPHLHVDALDALAHFEHARYEAFLTHDGELLAEFEYDDCPNFEEWLLTERDRWHDARRKALVALADATERSGDVPLALTHAQRLLLAEPQSEEAFVRVIKYQYLLGDRSLALETSHRLEVMLQREFGVEPLVSTKALIRTVQHDRGLPDRPSRLKRETPVSILRPPVLAGRERQWELMEDAWTRGQGIIVCGQPGVGKSRLMHEFASSKGRVLRFEARPGDQNVPYATYSRSWRNILRARPHLDLPEWVRREFSRLVPEVWDRDPPPLLSPADRIRFFDATAEIARLVSEDADVVVSDDLQYYDSASSELSMHIAKTFAPYTKDGGLVQPILAFRQGELPASMEAYGRSVVDAGLYVWIDVPPLDAGAVQVLLDGLGLPGAARHASRLASFSGGNPLYLLETVKHLYETAQLEADRVEDLPIPPKAAALINERLLRLSPMARHAAQAAAVLQSNFTVELIAEVLRAPLLECVDAWQELEAAQVIDGEQFAHDLIYEGVRQGMTDSMRAALHRSAARVLEAYKANPMRVAQQWLAGNAPQHAAPVLLRAGRAAEDALLLLEAERAYQHAVTLYQELHDDRGVFEAYLAFVRLAVRVRPLEHLPGLLETLGRYARQPEERAAVRAVSELAAAREC</sequence>
<dbReference type="SMART" id="SM01043">
    <property type="entry name" value="BTAD"/>
    <property type="match status" value="1"/>
</dbReference>
<name>A0A318S9W6_9DEIO</name>
<dbReference type="InterPro" id="IPR027417">
    <property type="entry name" value="P-loop_NTPase"/>
</dbReference>